<dbReference type="SUPFAM" id="SSF46689">
    <property type="entry name" value="Homeodomain-like"/>
    <property type="match status" value="1"/>
</dbReference>
<dbReference type="InterPro" id="IPR036271">
    <property type="entry name" value="Tet_transcr_reg_TetR-rel_C_sf"/>
</dbReference>
<organism evidence="4 5">
    <name type="scientific">Streptomyces flaveolus</name>
    <dbReference type="NCBI Taxonomy" id="67297"/>
    <lineage>
        <taxon>Bacteria</taxon>
        <taxon>Bacillati</taxon>
        <taxon>Actinomycetota</taxon>
        <taxon>Actinomycetes</taxon>
        <taxon>Kitasatosporales</taxon>
        <taxon>Streptomycetaceae</taxon>
        <taxon>Streptomyces</taxon>
    </lineage>
</organism>
<feature type="domain" description="HTH tetR-type" evidence="3">
    <location>
        <begin position="20"/>
        <end position="80"/>
    </location>
</feature>
<dbReference type="PANTHER" id="PTHR30055">
    <property type="entry name" value="HTH-TYPE TRANSCRIPTIONAL REGULATOR RUTR"/>
    <property type="match status" value="1"/>
</dbReference>
<protein>
    <submittedName>
        <fullName evidence="4">TetR/AcrR family transcriptional regulator</fullName>
    </submittedName>
</protein>
<keyword evidence="5" id="KW-1185">Reference proteome</keyword>
<dbReference type="PROSITE" id="PS50977">
    <property type="entry name" value="HTH_TETR_2"/>
    <property type="match status" value="1"/>
</dbReference>
<dbReference type="InterPro" id="IPR001647">
    <property type="entry name" value="HTH_TetR"/>
</dbReference>
<feature type="DNA-binding region" description="H-T-H motif" evidence="2">
    <location>
        <begin position="43"/>
        <end position="62"/>
    </location>
</feature>
<dbReference type="Pfam" id="PF00440">
    <property type="entry name" value="TetR_N"/>
    <property type="match status" value="1"/>
</dbReference>
<sequence>MTAIEQTEAVRPRGTRLPRRARRNQLLGAAQEVFVAQGYHAAAMDDIAERAGVSKPVLYQHFPGKLDLYLALLDQHCEALIQSVRNALASTTDNKQRVRATMDAYFAYVEDDGGAFRLVFESDLTNEPAVRERVDKVTNECAEAICDVIAEDTGLSRAESMLLASGLGGLAQVVARAWLHSDRSVPRDQAVQLLTSLAWRGIAGFPLHGSEQH</sequence>
<accession>A0ABV1V7R3</accession>
<proteinExistence type="predicted"/>
<dbReference type="PANTHER" id="PTHR30055:SF160">
    <property type="entry name" value="TRANSCRIPTIONAL REGULATORY PROTEIN (PROBABLY ASNC-FAMILY)-RELATED"/>
    <property type="match status" value="1"/>
</dbReference>
<gene>
    <name evidence="4" type="ORF">ABT322_01545</name>
</gene>
<dbReference type="PRINTS" id="PR00455">
    <property type="entry name" value="HTHTETR"/>
</dbReference>
<evidence type="ECO:0000259" key="3">
    <source>
        <dbReference type="PROSITE" id="PS50977"/>
    </source>
</evidence>
<reference evidence="4 5" key="1">
    <citation type="submission" date="2024-06" db="EMBL/GenBank/DDBJ databases">
        <title>The Natural Products Discovery Center: Release of the First 8490 Sequenced Strains for Exploring Actinobacteria Biosynthetic Diversity.</title>
        <authorList>
            <person name="Kalkreuter E."/>
            <person name="Kautsar S.A."/>
            <person name="Yang D."/>
            <person name="Bader C.D."/>
            <person name="Teijaro C.N."/>
            <person name="Fluegel L."/>
            <person name="Davis C.M."/>
            <person name="Simpson J.R."/>
            <person name="Lauterbach L."/>
            <person name="Steele A.D."/>
            <person name="Gui C."/>
            <person name="Meng S."/>
            <person name="Li G."/>
            <person name="Viehrig K."/>
            <person name="Ye F."/>
            <person name="Su P."/>
            <person name="Kiefer A.F."/>
            <person name="Nichols A."/>
            <person name="Cepeda A.J."/>
            <person name="Yan W."/>
            <person name="Fan B."/>
            <person name="Jiang Y."/>
            <person name="Adhikari A."/>
            <person name="Zheng C.-J."/>
            <person name="Schuster L."/>
            <person name="Cowan T.M."/>
            <person name="Smanski M.J."/>
            <person name="Chevrette M.G."/>
            <person name="De Carvalho L.P.S."/>
            <person name="Shen B."/>
        </authorList>
    </citation>
    <scope>NUCLEOTIDE SEQUENCE [LARGE SCALE GENOMIC DNA]</scope>
    <source>
        <strain evidence="4 5">NPDC000632</strain>
    </source>
</reference>
<dbReference type="InterPro" id="IPR050109">
    <property type="entry name" value="HTH-type_TetR-like_transc_reg"/>
</dbReference>
<dbReference type="GeneID" id="97357719"/>
<dbReference type="Gene3D" id="1.10.357.10">
    <property type="entry name" value="Tetracycline Repressor, domain 2"/>
    <property type="match status" value="1"/>
</dbReference>
<dbReference type="RefSeq" id="WP_077801099.1">
    <property type="nucleotide sequence ID" value="NZ_BMRV01000002.1"/>
</dbReference>
<evidence type="ECO:0000256" key="2">
    <source>
        <dbReference type="PROSITE-ProRule" id="PRU00335"/>
    </source>
</evidence>
<name>A0ABV1V7R3_9ACTN</name>
<comment type="caution">
    <text evidence="4">The sequence shown here is derived from an EMBL/GenBank/DDBJ whole genome shotgun (WGS) entry which is preliminary data.</text>
</comment>
<dbReference type="InterPro" id="IPR009057">
    <property type="entry name" value="Homeodomain-like_sf"/>
</dbReference>
<dbReference type="SUPFAM" id="SSF48498">
    <property type="entry name" value="Tetracyclin repressor-like, C-terminal domain"/>
    <property type="match status" value="1"/>
</dbReference>
<dbReference type="Proteomes" id="UP001490330">
    <property type="component" value="Unassembled WGS sequence"/>
</dbReference>
<dbReference type="EMBL" id="JBEPCV010000001">
    <property type="protein sequence ID" value="MER6902466.1"/>
    <property type="molecule type" value="Genomic_DNA"/>
</dbReference>
<evidence type="ECO:0000256" key="1">
    <source>
        <dbReference type="ARBA" id="ARBA00023125"/>
    </source>
</evidence>
<dbReference type="Pfam" id="PF19344">
    <property type="entry name" value="TetR_C_32"/>
    <property type="match status" value="1"/>
</dbReference>
<evidence type="ECO:0000313" key="5">
    <source>
        <dbReference type="Proteomes" id="UP001490330"/>
    </source>
</evidence>
<dbReference type="InterPro" id="IPR045823">
    <property type="entry name" value="TetR_C_32"/>
</dbReference>
<keyword evidence="1 2" id="KW-0238">DNA-binding</keyword>
<evidence type="ECO:0000313" key="4">
    <source>
        <dbReference type="EMBL" id="MER6902466.1"/>
    </source>
</evidence>